<dbReference type="InterPro" id="IPR045317">
    <property type="entry name" value="RING-HC_RGLG1/2"/>
</dbReference>
<organism evidence="4 5">
    <name type="scientific">Apostasia shenzhenica</name>
    <dbReference type="NCBI Taxonomy" id="1088818"/>
    <lineage>
        <taxon>Eukaryota</taxon>
        <taxon>Viridiplantae</taxon>
        <taxon>Streptophyta</taxon>
        <taxon>Embryophyta</taxon>
        <taxon>Tracheophyta</taxon>
        <taxon>Spermatophyta</taxon>
        <taxon>Magnoliopsida</taxon>
        <taxon>Liliopsida</taxon>
        <taxon>Asparagales</taxon>
        <taxon>Orchidaceae</taxon>
        <taxon>Apostasioideae</taxon>
        <taxon>Apostasia</taxon>
    </lineage>
</organism>
<dbReference type="CDD" id="cd16729">
    <property type="entry name" value="RING-HC_RGLG_plant"/>
    <property type="match status" value="1"/>
</dbReference>
<dbReference type="PANTHER" id="PTHR45751">
    <property type="entry name" value="COPINE FAMILY PROTEIN 1"/>
    <property type="match status" value="1"/>
</dbReference>
<dbReference type="InterPro" id="IPR002035">
    <property type="entry name" value="VWF_A"/>
</dbReference>
<feature type="compositionally biased region" description="Polar residues" evidence="2">
    <location>
        <begin position="15"/>
        <end position="48"/>
    </location>
</feature>
<evidence type="ECO:0000259" key="3">
    <source>
        <dbReference type="PROSITE" id="PS50089"/>
    </source>
</evidence>
<dbReference type="EMBL" id="KZ451932">
    <property type="protein sequence ID" value="PKA61279.1"/>
    <property type="molecule type" value="Genomic_DNA"/>
</dbReference>
<dbReference type="Pfam" id="PF13920">
    <property type="entry name" value="zf-C3HC4_3"/>
    <property type="match status" value="1"/>
</dbReference>
<evidence type="ECO:0000313" key="4">
    <source>
        <dbReference type="EMBL" id="PKA61279.1"/>
    </source>
</evidence>
<dbReference type="SMART" id="SM00327">
    <property type="entry name" value="VWA"/>
    <property type="match status" value="1"/>
</dbReference>
<protein>
    <submittedName>
        <fullName evidence="4">E3 ubiquitin-protein ligase RGLG1</fullName>
    </submittedName>
</protein>
<dbReference type="InterPro" id="IPR036465">
    <property type="entry name" value="vWFA_dom_sf"/>
</dbReference>
<dbReference type="PANTHER" id="PTHR45751:SF29">
    <property type="entry name" value="E3 UBIQUITIN-PROTEIN LIGASE RGLG2"/>
    <property type="match status" value="1"/>
</dbReference>
<reference evidence="4 5" key="1">
    <citation type="journal article" date="2017" name="Nature">
        <title>The Apostasia genome and the evolution of orchids.</title>
        <authorList>
            <person name="Zhang G.Q."/>
            <person name="Liu K.W."/>
            <person name="Li Z."/>
            <person name="Lohaus R."/>
            <person name="Hsiao Y.Y."/>
            <person name="Niu S.C."/>
            <person name="Wang J.Y."/>
            <person name="Lin Y.C."/>
            <person name="Xu Q."/>
            <person name="Chen L.J."/>
            <person name="Yoshida K."/>
            <person name="Fujiwara S."/>
            <person name="Wang Z.W."/>
            <person name="Zhang Y.Q."/>
            <person name="Mitsuda N."/>
            <person name="Wang M."/>
            <person name="Liu G.H."/>
            <person name="Pecoraro L."/>
            <person name="Huang H.X."/>
            <person name="Xiao X.J."/>
            <person name="Lin M."/>
            <person name="Wu X.Y."/>
            <person name="Wu W.L."/>
            <person name="Chen Y.Y."/>
            <person name="Chang S.B."/>
            <person name="Sakamoto S."/>
            <person name="Ohme-Takagi M."/>
            <person name="Yagi M."/>
            <person name="Zeng S.J."/>
            <person name="Shen C.Y."/>
            <person name="Yeh C.M."/>
            <person name="Luo Y.B."/>
            <person name="Tsai W.C."/>
            <person name="Van de Peer Y."/>
            <person name="Liu Z.J."/>
        </authorList>
    </citation>
    <scope>NUCLEOTIDE SEQUENCE [LARGE SCALE GENOMIC DNA]</scope>
    <source>
        <strain evidence="5">cv. Shenzhen</strain>
        <tissue evidence="4">Stem</tissue>
    </source>
</reference>
<dbReference type="GO" id="GO:0005634">
    <property type="term" value="C:nucleus"/>
    <property type="evidence" value="ECO:0007669"/>
    <property type="project" value="TreeGrafter"/>
</dbReference>
<keyword evidence="1" id="KW-0479">Metal-binding</keyword>
<evidence type="ECO:0000256" key="2">
    <source>
        <dbReference type="SAM" id="MobiDB-lite"/>
    </source>
</evidence>
<dbReference type="SUPFAM" id="SSF57850">
    <property type="entry name" value="RING/U-box"/>
    <property type="match status" value="1"/>
</dbReference>
<dbReference type="OrthoDB" id="5855668at2759"/>
<feature type="domain" description="RING-type" evidence="3">
    <location>
        <begin position="433"/>
        <end position="466"/>
    </location>
</feature>
<dbReference type="InterPro" id="IPR001841">
    <property type="entry name" value="Znf_RING"/>
</dbReference>
<dbReference type="Proteomes" id="UP000236161">
    <property type="component" value="Unassembled WGS sequence"/>
</dbReference>
<name>A0A2I0B0I4_9ASPA</name>
<sequence>MGGKNSTDTGRRSVSRNSSFNDWSNSQGQPWVSPIHSQSYSSLSQNYDTPVEAYPPPASFSSPCAHPPEGYYPKASNYSQPSQPYFSLSSSNATHQRPRLDRRYSKIADNYRSLDEVTEALAQAGLESSNLIVGVDFTKSNEWTGKQSFNHRSLHHLGDTPNPYELAISIIGSTLSKFDEDNLIPCFGFGDASTHDQDIFSFYPDERPCNGFGEALSKYREIVPHLRLAGPTSFAPMIEMAMTIVENSGGQYHVLLIIADGQVTRSVDTELGQWSSQERKTVDAIVKASDFPLSIVLVGVGDGPWDMMMEFDDNIPARSFDNFQFVNFTKIMSKNANQTRKETEFALAALMEIPSQYKATLELGILGQRTAKSPERVPLPPPVRSYSISSAGYRNITSTTFQRAALSPPVSNAPLSTAPPDSANNSSIENQVCPICLTHPKDMAFGCGHQTCCDCGPNLQTCPICRSEIHTRIKLY</sequence>
<feature type="region of interest" description="Disordered" evidence="2">
    <location>
        <begin position="1"/>
        <end position="61"/>
    </location>
</feature>
<dbReference type="GO" id="GO:0070534">
    <property type="term" value="P:protein K63-linked ubiquitination"/>
    <property type="evidence" value="ECO:0007669"/>
    <property type="project" value="InterPro"/>
</dbReference>
<dbReference type="InterPro" id="IPR052079">
    <property type="entry name" value="E3_ligase/Copine_domain"/>
</dbReference>
<keyword evidence="5" id="KW-1185">Reference proteome</keyword>
<evidence type="ECO:0000313" key="5">
    <source>
        <dbReference type="Proteomes" id="UP000236161"/>
    </source>
</evidence>
<dbReference type="AlphaFoldDB" id="A0A2I0B0I4"/>
<gene>
    <name evidence="4" type="primary">RGLG1</name>
    <name evidence="4" type="ORF">AXF42_Ash006176</name>
</gene>
<dbReference type="GO" id="GO:0061630">
    <property type="term" value="F:ubiquitin protein ligase activity"/>
    <property type="evidence" value="ECO:0007669"/>
    <property type="project" value="InterPro"/>
</dbReference>
<keyword evidence="1" id="KW-0862">Zinc</keyword>
<dbReference type="Gene3D" id="3.30.40.10">
    <property type="entry name" value="Zinc/RING finger domain, C3HC4 (zinc finger)"/>
    <property type="match status" value="1"/>
</dbReference>
<dbReference type="InterPro" id="IPR013083">
    <property type="entry name" value="Znf_RING/FYVE/PHD"/>
</dbReference>
<dbReference type="GO" id="GO:0008270">
    <property type="term" value="F:zinc ion binding"/>
    <property type="evidence" value="ECO:0007669"/>
    <property type="project" value="UniProtKB-KW"/>
</dbReference>
<dbReference type="SUPFAM" id="SSF53300">
    <property type="entry name" value="vWA-like"/>
    <property type="match status" value="1"/>
</dbReference>
<dbReference type="STRING" id="1088818.A0A2I0B0I4"/>
<accession>A0A2I0B0I4</accession>
<dbReference type="PROSITE" id="PS50089">
    <property type="entry name" value="ZF_RING_2"/>
    <property type="match status" value="1"/>
</dbReference>
<evidence type="ECO:0000256" key="1">
    <source>
        <dbReference type="PROSITE-ProRule" id="PRU00175"/>
    </source>
</evidence>
<dbReference type="Pfam" id="PF07002">
    <property type="entry name" value="Copine"/>
    <property type="match status" value="1"/>
</dbReference>
<dbReference type="InterPro" id="IPR010734">
    <property type="entry name" value="Copine_C"/>
</dbReference>
<keyword evidence="1" id="KW-0863">Zinc-finger</keyword>
<proteinExistence type="predicted"/>